<comment type="caution">
    <text evidence="5">The sequence shown here is derived from an EMBL/GenBank/DDBJ whole genome shotgun (WGS) entry which is preliminary data.</text>
</comment>
<organism evidence="5 6">
    <name type="scientific">Fusarium anthophilum</name>
    <dbReference type="NCBI Taxonomy" id="48485"/>
    <lineage>
        <taxon>Eukaryota</taxon>
        <taxon>Fungi</taxon>
        <taxon>Dikarya</taxon>
        <taxon>Ascomycota</taxon>
        <taxon>Pezizomycotina</taxon>
        <taxon>Sordariomycetes</taxon>
        <taxon>Hypocreomycetidae</taxon>
        <taxon>Hypocreales</taxon>
        <taxon>Nectriaceae</taxon>
        <taxon>Fusarium</taxon>
        <taxon>Fusarium fujikuroi species complex</taxon>
    </lineage>
</organism>
<sequence length="305" mass="34280">MTLLVGLAGITGRFGQLLASKLLANNQDVSIRGFCRSQTKVDKHLASSSQVEIVEGGAYDRERAAKFVKGCDIVVCCYLGDDDLMVEGQKVLIDACEEQKVPRYMASDWSLDYTKLELGQLFTKDPMKRVKAYLETKDFVNGVHILIGAFLEVFFSPYFGIYDAKTNTLSHWGEPGVLFECTSYGNAAEFTAQVILDKEAVGVQRFVGDTKSMDDIALAYEKAYGVKAKVVVMGSAKQLYEKMWSVRNQPSSQVHEYMAMFYQYYMINEQTYVGPNLQNSKYPQVQAQSIEDFMQHVPLEQLSTV</sequence>
<accession>A0A8H5DWX5</accession>
<evidence type="ECO:0000256" key="1">
    <source>
        <dbReference type="ARBA" id="ARBA00005725"/>
    </source>
</evidence>
<proteinExistence type="inferred from homology"/>
<dbReference type="InterPro" id="IPR016040">
    <property type="entry name" value="NAD(P)-bd_dom"/>
</dbReference>
<comment type="similarity">
    <text evidence="1">Belongs to the NmrA-type oxidoreductase family. Isoflavone reductase subfamily.</text>
</comment>
<dbReference type="Gene3D" id="3.40.50.720">
    <property type="entry name" value="NAD(P)-binding Rossmann-like Domain"/>
    <property type="match status" value="1"/>
</dbReference>
<evidence type="ECO:0000313" key="5">
    <source>
        <dbReference type="EMBL" id="KAF5238835.1"/>
    </source>
</evidence>
<gene>
    <name evidence="5" type="ORF">FANTH_10163</name>
</gene>
<keyword evidence="2" id="KW-0521">NADP</keyword>
<evidence type="ECO:0000256" key="3">
    <source>
        <dbReference type="ARBA" id="ARBA00023002"/>
    </source>
</evidence>
<dbReference type="Pfam" id="PF13460">
    <property type="entry name" value="NAD_binding_10"/>
    <property type="match status" value="1"/>
</dbReference>
<protein>
    <recommendedName>
        <fullName evidence="4">NAD(P)-binding domain-containing protein</fullName>
    </recommendedName>
</protein>
<reference evidence="5 6" key="1">
    <citation type="journal article" date="2020" name="BMC Genomics">
        <title>Correction to: Identification and distribution of gene clusters required for synthesis of sphingolipid metabolism inhibitors in diverse species of the filamentous fungus Fusarium.</title>
        <authorList>
            <person name="Kim H.S."/>
            <person name="Lohmar J.M."/>
            <person name="Busman M."/>
            <person name="Brown D.W."/>
            <person name="Naumann T.A."/>
            <person name="Divon H.H."/>
            <person name="Lysoe E."/>
            <person name="Uhlig S."/>
            <person name="Proctor R.H."/>
        </authorList>
    </citation>
    <scope>NUCLEOTIDE SEQUENCE [LARGE SCALE GENOMIC DNA]</scope>
    <source>
        <strain evidence="5 6">NRRL 25214</strain>
    </source>
</reference>
<name>A0A8H5DWX5_9HYPO</name>
<feature type="domain" description="NAD(P)-binding" evidence="4">
    <location>
        <begin position="9"/>
        <end position="109"/>
    </location>
</feature>
<dbReference type="Gene3D" id="3.90.25.10">
    <property type="entry name" value="UDP-galactose 4-epimerase, domain 1"/>
    <property type="match status" value="1"/>
</dbReference>
<dbReference type="PANTHER" id="PTHR47706">
    <property type="entry name" value="NMRA-LIKE FAMILY PROTEIN"/>
    <property type="match status" value="1"/>
</dbReference>
<dbReference type="PANTHER" id="PTHR47706:SF9">
    <property type="entry name" value="NMRA-LIKE DOMAIN-CONTAINING PROTEIN-RELATED"/>
    <property type="match status" value="1"/>
</dbReference>
<dbReference type="InterPro" id="IPR036291">
    <property type="entry name" value="NAD(P)-bd_dom_sf"/>
</dbReference>
<evidence type="ECO:0000259" key="4">
    <source>
        <dbReference type="Pfam" id="PF13460"/>
    </source>
</evidence>
<evidence type="ECO:0000313" key="6">
    <source>
        <dbReference type="Proteomes" id="UP000573603"/>
    </source>
</evidence>
<dbReference type="SUPFAM" id="SSF51735">
    <property type="entry name" value="NAD(P)-binding Rossmann-fold domains"/>
    <property type="match status" value="1"/>
</dbReference>
<evidence type="ECO:0000256" key="2">
    <source>
        <dbReference type="ARBA" id="ARBA00022857"/>
    </source>
</evidence>
<dbReference type="InterPro" id="IPR051609">
    <property type="entry name" value="NmrA/Isoflavone_reductase-like"/>
</dbReference>
<keyword evidence="6" id="KW-1185">Reference proteome</keyword>
<keyword evidence="3" id="KW-0560">Oxidoreductase</keyword>
<dbReference type="GO" id="GO:0016491">
    <property type="term" value="F:oxidoreductase activity"/>
    <property type="evidence" value="ECO:0007669"/>
    <property type="project" value="UniProtKB-KW"/>
</dbReference>
<dbReference type="EMBL" id="JABEVY010000282">
    <property type="protein sequence ID" value="KAF5238835.1"/>
    <property type="molecule type" value="Genomic_DNA"/>
</dbReference>
<dbReference type="AlphaFoldDB" id="A0A8H5DWX5"/>
<dbReference type="Proteomes" id="UP000573603">
    <property type="component" value="Unassembled WGS sequence"/>
</dbReference>